<dbReference type="EnsemblPlants" id="QL11p010599:mrna">
    <property type="protein sequence ID" value="QL11p010599:mrna"/>
    <property type="gene ID" value="QL11p010599"/>
</dbReference>
<evidence type="ECO:0000256" key="2">
    <source>
        <dbReference type="SAM" id="Phobius"/>
    </source>
</evidence>
<dbReference type="Gramene" id="QL11p010599:mrna">
    <property type="protein sequence ID" value="QL11p010599:mrna"/>
    <property type="gene ID" value="QL11p010599"/>
</dbReference>
<proteinExistence type="predicted"/>
<reference evidence="3" key="2">
    <citation type="submission" date="2021-01" db="UniProtKB">
        <authorList>
            <consortium name="EnsemblPlants"/>
        </authorList>
    </citation>
    <scope>IDENTIFICATION</scope>
</reference>
<evidence type="ECO:0008006" key="5">
    <source>
        <dbReference type="Google" id="ProtNLM"/>
    </source>
</evidence>
<dbReference type="GO" id="GO:1905897">
    <property type="term" value="P:regulation of response to endoplasmic reticulum stress"/>
    <property type="evidence" value="ECO:0007669"/>
    <property type="project" value="EnsemblPlants"/>
</dbReference>
<dbReference type="OMA" id="KITMFNE"/>
<feature type="compositionally biased region" description="Basic residues" evidence="1">
    <location>
        <begin position="1"/>
        <end position="11"/>
    </location>
</feature>
<dbReference type="GO" id="GO:1900457">
    <property type="term" value="P:regulation of brassinosteroid mediated signaling pathway"/>
    <property type="evidence" value="ECO:0007669"/>
    <property type="project" value="EnsemblPlants"/>
</dbReference>
<dbReference type="PANTHER" id="PTHR13325:SF3">
    <property type="entry name" value="MEMBRANE-BOUND TRANSCRIPTION FACTOR SITE-2 PROTEASE"/>
    <property type="match status" value="1"/>
</dbReference>
<dbReference type="FunCoup" id="A0A7N2MV47">
    <property type="interactions" value="2311"/>
</dbReference>
<feature type="transmembrane region" description="Helical" evidence="2">
    <location>
        <begin position="110"/>
        <end position="136"/>
    </location>
</feature>
<evidence type="ECO:0000256" key="1">
    <source>
        <dbReference type="SAM" id="MobiDB-lite"/>
    </source>
</evidence>
<dbReference type="GO" id="GO:0000139">
    <property type="term" value="C:Golgi membrane"/>
    <property type="evidence" value="ECO:0007669"/>
    <property type="project" value="EnsemblPlants"/>
</dbReference>
<protein>
    <recommendedName>
        <fullName evidence="5">Endopeptidase S2P</fullName>
    </recommendedName>
</protein>
<dbReference type="PANTHER" id="PTHR13325">
    <property type="entry name" value="PROTEASE M50 MEMBRANE-BOUND TRANSCRIPTION FACTOR SITE 2 PROTEASE"/>
    <property type="match status" value="1"/>
</dbReference>
<sequence length="663" mass="73765">MEGRRMRRFGRGVHSNTRSHSPSLLPLHTTPSHNISNSISCWYCDYKITALNQPLFRFGRSYARALRVWFSIGVGFSLTALFGVTMILLWELGKALHLIHQDTQLGNLSTALLFGFSPTAVSGFSMSLADAGYIFISTVISVSVHEFGHALAAACCKLHMHLLGHEPMTTPSILLLQGRRSRLSIRQGTFSLESSESIQMEYIAIFIAALFPGALVAFNYEFLQALPQLTALRVYCAGVWHNAVCCVACGLVLFLLPMILFPFYIYGESPMVLDVSSTSPLSRYLSPGDLIMSLDGVRIHNSQEWMEMTSLIDKMALQSTNHSKYDEGFGRVNGIKGYCVPNIMIEDNQKIQSVGNYSACAEDLTAFETIPCHDMRMSNIGGGEDGHPKRRENTYCLDAKDIVKLNKCGDGWEIITNGSSCICSLDESCLSPLQMPGLCWVEITFSRSLSAECLQLGRNSFSDSKTSDLIESNCRGSFVFVGDVISMARSVRLTAYQPRWAFHIGRDLPDVLERVLMCTFHVSLTLALLNSLPYLSVSELEVGGRRRSIIIPEGKVQQRWRAFGIELRRMLDPSQYVLGGLKFVLYKSKQPSEIYSSWSFVVTVKAPVQASLKHSQQPFIREKGKNRIVKKTKVESPRDKSCTQVVVFEAQAGKSSLTAVDLP</sequence>
<name>A0A7N2MV47_QUELO</name>
<dbReference type="GO" id="GO:0004222">
    <property type="term" value="F:metalloendopeptidase activity"/>
    <property type="evidence" value="ECO:0007669"/>
    <property type="project" value="EnsemblPlants"/>
</dbReference>
<reference evidence="3 4" key="1">
    <citation type="journal article" date="2016" name="G3 (Bethesda)">
        <title>First Draft Assembly and Annotation of the Genome of a California Endemic Oak Quercus lobata Nee (Fagaceae).</title>
        <authorList>
            <person name="Sork V.L."/>
            <person name="Fitz-Gibbon S.T."/>
            <person name="Puiu D."/>
            <person name="Crepeau M."/>
            <person name="Gugger P.F."/>
            <person name="Sherman R."/>
            <person name="Stevens K."/>
            <person name="Langley C.H."/>
            <person name="Pellegrini M."/>
            <person name="Salzberg S.L."/>
        </authorList>
    </citation>
    <scope>NUCLEOTIDE SEQUENCE [LARGE SCALE GENOMIC DNA]</scope>
    <source>
        <strain evidence="3 4">cv. SW786</strain>
    </source>
</reference>
<dbReference type="InParanoid" id="A0A7N2MV47"/>
<feature type="region of interest" description="Disordered" evidence="1">
    <location>
        <begin position="1"/>
        <end position="25"/>
    </location>
</feature>
<dbReference type="Proteomes" id="UP000594261">
    <property type="component" value="Chromosome 11"/>
</dbReference>
<feature type="transmembrane region" description="Helical" evidence="2">
    <location>
        <begin position="240"/>
        <end position="266"/>
    </location>
</feature>
<keyword evidence="4" id="KW-1185">Reference proteome</keyword>
<dbReference type="InterPro" id="IPR001193">
    <property type="entry name" value="MBTPS2"/>
</dbReference>
<dbReference type="GO" id="GO:0031293">
    <property type="term" value="P:membrane protein intracellular domain proteolysis"/>
    <property type="evidence" value="ECO:0007669"/>
    <property type="project" value="TreeGrafter"/>
</dbReference>
<keyword evidence="2" id="KW-0812">Transmembrane</keyword>
<accession>A0A7N2MV47</accession>
<evidence type="ECO:0000313" key="4">
    <source>
        <dbReference type="Proteomes" id="UP000594261"/>
    </source>
</evidence>
<keyword evidence="2" id="KW-1133">Transmembrane helix</keyword>
<organism evidence="3 4">
    <name type="scientific">Quercus lobata</name>
    <name type="common">Valley oak</name>
    <dbReference type="NCBI Taxonomy" id="97700"/>
    <lineage>
        <taxon>Eukaryota</taxon>
        <taxon>Viridiplantae</taxon>
        <taxon>Streptophyta</taxon>
        <taxon>Embryophyta</taxon>
        <taxon>Tracheophyta</taxon>
        <taxon>Spermatophyta</taxon>
        <taxon>Magnoliopsida</taxon>
        <taxon>eudicotyledons</taxon>
        <taxon>Gunneridae</taxon>
        <taxon>Pentapetalae</taxon>
        <taxon>rosids</taxon>
        <taxon>fabids</taxon>
        <taxon>Fagales</taxon>
        <taxon>Fagaceae</taxon>
        <taxon>Quercus</taxon>
    </lineage>
</organism>
<keyword evidence="2" id="KW-0472">Membrane</keyword>
<feature type="transmembrane region" description="Helical" evidence="2">
    <location>
        <begin position="66"/>
        <end position="90"/>
    </location>
</feature>
<dbReference type="EMBL" id="LRBV02000011">
    <property type="status" value="NOT_ANNOTATED_CDS"/>
    <property type="molecule type" value="Genomic_DNA"/>
</dbReference>
<feature type="transmembrane region" description="Helical" evidence="2">
    <location>
        <begin position="202"/>
        <end position="220"/>
    </location>
</feature>
<evidence type="ECO:0000313" key="3">
    <source>
        <dbReference type="EnsemblPlants" id="QL11p010599:mrna"/>
    </source>
</evidence>
<dbReference type="AlphaFoldDB" id="A0A7N2MV47"/>
<dbReference type="GO" id="GO:0071475">
    <property type="term" value="P:cellular hyperosmotic salinity response"/>
    <property type="evidence" value="ECO:0007669"/>
    <property type="project" value="EnsemblPlants"/>
</dbReference>